<evidence type="ECO:0000313" key="3">
    <source>
        <dbReference type="Proteomes" id="UP000463883"/>
    </source>
</evidence>
<keyword evidence="3" id="KW-1185">Reference proteome</keyword>
<accession>A0A6P1MDB3</accession>
<evidence type="ECO:0000256" key="1">
    <source>
        <dbReference type="SAM" id="Phobius"/>
    </source>
</evidence>
<keyword evidence="1" id="KW-0812">Transmembrane</keyword>
<dbReference type="RefSeq" id="WP_162361605.1">
    <property type="nucleotide sequence ID" value="NZ_CP047591.1"/>
</dbReference>
<name>A0A6P1MDB3_9FIRM</name>
<protein>
    <submittedName>
        <fullName evidence="2">DUF4860 domain-containing protein</fullName>
    </submittedName>
</protein>
<feature type="transmembrane region" description="Helical" evidence="1">
    <location>
        <begin position="15"/>
        <end position="40"/>
    </location>
</feature>
<dbReference type="Pfam" id="PF16152">
    <property type="entry name" value="DUF4860"/>
    <property type="match status" value="1"/>
</dbReference>
<dbReference type="Proteomes" id="UP000463883">
    <property type="component" value="Chromosome"/>
</dbReference>
<sequence length="165" mass="18669">MKAKEMYNKGQSIQFLFTMVLLFSLAISAIFTVLFGAGVYKNIEKRMNENFSSTTALSYISNKVKQNDKAGMISVENMEGTQVLKLVETYNGEAYNTLIYCKDGELKELFCNENSGLALEDGMNIMNLQGISFEMEGDRLLKVKTSKDNKDYLLLSLRSQEGQYE</sequence>
<dbReference type="AlphaFoldDB" id="A0A6P1MDB3"/>
<proteinExistence type="predicted"/>
<gene>
    <name evidence="2" type="ORF">Ami3637_05000</name>
</gene>
<dbReference type="InterPro" id="IPR032340">
    <property type="entry name" value="DUF4860"/>
</dbReference>
<dbReference type="EMBL" id="CP047591">
    <property type="protein sequence ID" value="QHI71831.1"/>
    <property type="molecule type" value="Genomic_DNA"/>
</dbReference>
<evidence type="ECO:0000313" key="2">
    <source>
        <dbReference type="EMBL" id="QHI71831.1"/>
    </source>
</evidence>
<reference evidence="2 3" key="1">
    <citation type="submission" date="2020-01" db="EMBL/GenBank/DDBJ databases">
        <title>Genomic analysis of Aminipila sp. CBA3637.</title>
        <authorList>
            <person name="Kim Y.B."/>
            <person name="Roh S.W."/>
        </authorList>
    </citation>
    <scope>NUCLEOTIDE SEQUENCE [LARGE SCALE GENOMIC DNA]</scope>
    <source>
        <strain evidence="2 3">CBA3637</strain>
    </source>
</reference>
<dbReference type="KEGG" id="amic:Ami3637_05000"/>
<keyword evidence="1" id="KW-0472">Membrane</keyword>
<organism evidence="2 3">
    <name type="scientific">Aminipila terrae</name>
    <dbReference type="NCBI Taxonomy" id="2697030"/>
    <lineage>
        <taxon>Bacteria</taxon>
        <taxon>Bacillati</taxon>
        <taxon>Bacillota</taxon>
        <taxon>Clostridia</taxon>
        <taxon>Peptostreptococcales</taxon>
        <taxon>Anaerovoracaceae</taxon>
        <taxon>Aminipila</taxon>
    </lineage>
</organism>
<keyword evidence="1" id="KW-1133">Transmembrane helix</keyword>